<keyword evidence="5" id="KW-0479">Metal-binding</keyword>
<keyword evidence="11 16" id="KW-0560">Oxidoreductase</keyword>
<dbReference type="SMART" id="SM00702">
    <property type="entry name" value="P4Hc"/>
    <property type="match status" value="1"/>
</dbReference>
<keyword evidence="12" id="KW-0408">Iron</keyword>
<dbReference type="InterPro" id="IPR044862">
    <property type="entry name" value="Pro_4_hyd_alph_FE2OG_OXY"/>
</dbReference>
<evidence type="ECO:0000256" key="12">
    <source>
        <dbReference type="ARBA" id="ARBA00023004"/>
    </source>
</evidence>
<evidence type="ECO:0000256" key="7">
    <source>
        <dbReference type="ARBA" id="ARBA00022737"/>
    </source>
</evidence>
<keyword evidence="8" id="KW-0802">TPR repeat</keyword>
<dbReference type="Proteomes" id="UP000507470">
    <property type="component" value="Unassembled WGS sequence"/>
</dbReference>
<feature type="compositionally biased region" description="Basic and acidic residues" evidence="14">
    <location>
        <begin position="1133"/>
        <end position="1144"/>
    </location>
</feature>
<evidence type="ECO:0000256" key="9">
    <source>
        <dbReference type="ARBA" id="ARBA00022824"/>
    </source>
</evidence>
<dbReference type="InterPro" id="IPR056585">
    <property type="entry name" value="Leprecan_dom"/>
</dbReference>
<dbReference type="GO" id="GO:0019797">
    <property type="term" value="F:procollagen-proline 3-dioxygenase activity"/>
    <property type="evidence" value="ECO:0007669"/>
    <property type="project" value="UniProtKB-EC"/>
</dbReference>
<dbReference type="PANTHER" id="PTHR14049:SF9">
    <property type="entry name" value="PROCOLLAGEN-PROLINE 3-DIOXYGENASE"/>
    <property type="match status" value="1"/>
</dbReference>
<evidence type="ECO:0000259" key="15">
    <source>
        <dbReference type="PROSITE" id="PS51471"/>
    </source>
</evidence>
<evidence type="ECO:0000313" key="16">
    <source>
        <dbReference type="EMBL" id="CAC5367424.1"/>
    </source>
</evidence>
<evidence type="ECO:0000256" key="2">
    <source>
        <dbReference type="ARBA" id="ARBA00001962"/>
    </source>
</evidence>
<sequence>MEEADVNISLRSLKYLFKVHCIIIILSLFVAKTDSTSKDVSVTYDHMYTSGLNAYVGGKWLHCRSNSVLSDFFIPTDLNTSVDALRLNFFENLVKESHCLKACKTEKLGYRMSENRVLLEVEEDFDNLKPYSYLQFCYYKIQQFSVSESNIFMTKINNEILYKRLQAIKSQKWFQCIGFVEKAIQSRKLYKDIIIDCRLKCKGDQMIDDHFLLKSSNDSYSLYEGNFFDRMIRESHCLKKCRAQELGIENIVNSEFDKEFESFIPYIYLQLCYKQLERYTDAACAAYTYFLRNPNDQDTVTNIQSYRQDYKVKDEDFKDLEKKPYQDYRIKGENAYDQDDWTNAIELIELAITEYYKEEERCRVECEGHFDHQSFPDFIQAIADHYISVLQCQFKCERKLSVLFKDYLLDFVGQHYNFLQFAYHKNGNNDKAVECAATYLLFNPNDEEMLRNKAFYMQKLGYHQAHFVPRQDAQEYENRRNKMLELLYFIRDEYNVLEESEEDTMKGDNLREIELELEKIHMNNTKSKPEKLTKEHYMGIYEKIGIKVKEHKNDRFVADDFYRDDQCRELANFANILEPNSNGVRYLNVAEGLQRIKENTELEISLRLFLRASELARHFSAHFYNKTSFFIKNAAIVCIDPGSEDQYPENCIPQEDGSCLTEDETDDNELLNDQFVLISFLTEDEEPGHFSFLNRRHKKEMPVVSKCGRVVGFRLSDRHRSERSESQRCSMVLIFTSNRKEDSPAHREASLYLLDLEKSRLEVKEVNNTEDMKKFYDNGVRIVMGEKELHSNKRFAADGLITEEQCQALINMNQEGAIGGDGYDRRKSPHTKSETFDGLTISRATEKSFEDGSSKKAGNFSPHTKNELFTGLNIWHTMELVHVGVISKQAAQLFLDASDYGRLLVEKYFNLTQPLHFDYTHLVCRTAVEGSQEDRQDLSHPVHGDNCELLTDGSCIRRFPSYVQRDYSSIMYLNDDFEGGEFFFAHGNKSAQMYIKPKCGRIVGFNSAELHGVKAVKKGKRCALAMWYTMDLNFKELARIEAKKMIDKVPDDVHRNLKTKSEKSTKEKKINSDEENNIKNEQNSHIDEFDITKKTEESLIKDEQKNKEKSVNEVKQKEGDALTEKGQNLTEDDYSHKEVTDIHQKGQNLNEEQKLHEEL</sequence>
<evidence type="ECO:0000256" key="11">
    <source>
        <dbReference type="ARBA" id="ARBA00023002"/>
    </source>
</evidence>
<evidence type="ECO:0000256" key="1">
    <source>
        <dbReference type="ARBA" id="ARBA00001961"/>
    </source>
</evidence>
<dbReference type="InterPro" id="IPR006620">
    <property type="entry name" value="Pro_4_hyd_alph"/>
</dbReference>
<evidence type="ECO:0000313" key="17">
    <source>
        <dbReference type="Proteomes" id="UP000507470"/>
    </source>
</evidence>
<keyword evidence="6" id="KW-0732">Signal</keyword>
<evidence type="ECO:0000256" key="6">
    <source>
        <dbReference type="ARBA" id="ARBA00022729"/>
    </source>
</evidence>
<protein>
    <recommendedName>
        <fullName evidence="4">procollagen-proline 3-dioxygenase</fullName>
        <ecNumber evidence="4">1.14.11.7</ecNumber>
    </recommendedName>
</protein>
<evidence type="ECO:0000256" key="4">
    <source>
        <dbReference type="ARBA" id="ARBA00012262"/>
    </source>
</evidence>
<dbReference type="SUPFAM" id="SSF48452">
    <property type="entry name" value="TPR-like"/>
    <property type="match status" value="1"/>
</dbReference>
<feature type="domain" description="Fe2OG dioxygenase" evidence="15">
    <location>
        <begin position="920"/>
        <end position="1030"/>
    </location>
</feature>
<dbReference type="PROSITE" id="PS51471">
    <property type="entry name" value="FE2OG_OXY"/>
    <property type="match status" value="1"/>
</dbReference>
<evidence type="ECO:0000256" key="3">
    <source>
        <dbReference type="ARBA" id="ARBA00006487"/>
    </source>
</evidence>
<dbReference type="Gene3D" id="2.60.120.620">
    <property type="entry name" value="q2cbj1_9rhob like domain"/>
    <property type="match status" value="1"/>
</dbReference>
<comment type="cofactor">
    <cofactor evidence="2">
        <name>Fe cation</name>
        <dbReference type="ChEBI" id="CHEBI:24875"/>
    </cofactor>
</comment>
<reference evidence="16 17" key="1">
    <citation type="submission" date="2020-06" db="EMBL/GenBank/DDBJ databases">
        <authorList>
            <person name="Li R."/>
            <person name="Bekaert M."/>
        </authorList>
    </citation>
    <scope>NUCLEOTIDE SEQUENCE [LARGE SCALE GENOMIC DNA]</scope>
    <source>
        <strain evidence="17">wild</strain>
    </source>
</reference>
<keyword evidence="10" id="KW-0223">Dioxygenase</keyword>
<dbReference type="AlphaFoldDB" id="A0A6J8AHT2"/>
<dbReference type="GO" id="GO:0005506">
    <property type="term" value="F:iron ion binding"/>
    <property type="evidence" value="ECO:0007669"/>
    <property type="project" value="InterPro"/>
</dbReference>
<gene>
    <name evidence="16" type="ORF">MCOR_7330</name>
</gene>
<evidence type="ECO:0000256" key="5">
    <source>
        <dbReference type="ARBA" id="ARBA00022723"/>
    </source>
</evidence>
<evidence type="ECO:0000256" key="8">
    <source>
        <dbReference type="ARBA" id="ARBA00022803"/>
    </source>
</evidence>
<dbReference type="Pfam" id="PF23557">
    <property type="entry name" value="TPR_leprecan"/>
    <property type="match status" value="2"/>
</dbReference>
<organism evidence="16 17">
    <name type="scientific">Mytilus coruscus</name>
    <name type="common">Sea mussel</name>
    <dbReference type="NCBI Taxonomy" id="42192"/>
    <lineage>
        <taxon>Eukaryota</taxon>
        <taxon>Metazoa</taxon>
        <taxon>Spiralia</taxon>
        <taxon>Lophotrochozoa</taxon>
        <taxon>Mollusca</taxon>
        <taxon>Bivalvia</taxon>
        <taxon>Autobranchia</taxon>
        <taxon>Pteriomorphia</taxon>
        <taxon>Mytilida</taxon>
        <taxon>Mytiloidea</taxon>
        <taxon>Mytilidae</taxon>
        <taxon>Mytilinae</taxon>
        <taxon>Mytilus</taxon>
    </lineage>
</organism>
<keyword evidence="13" id="KW-0325">Glycoprotein</keyword>
<comment type="cofactor">
    <cofactor evidence="1">
        <name>L-ascorbate</name>
        <dbReference type="ChEBI" id="CHEBI:38290"/>
    </cofactor>
</comment>
<dbReference type="OrthoDB" id="8517835at2759"/>
<dbReference type="InterPro" id="IPR039575">
    <property type="entry name" value="P3H"/>
</dbReference>
<proteinExistence type="inferred from homology"/>
<dbReference type="PANTHER" id="PTHR14049">
    <property type="entry name" value="LEPRECAN 1"/>
    <property type="match status" value="1"/>
</dbReference>
<accession>A0A6J8AHT2</accession>
<dbReference type="EMBL" id="CACVKT020001360">
    <property type="protein sequence ID" value="CAC5367424.1"/>
    <property type="molecule type" value="Genomic_DNA"/>
</dbReference>
<dbReference type="InterPro" id="IPR005123">
    <property type="entry name" value="Oxoglu/Fe-dep_dioxygenase_dom"/>
</dbReference>
<dbReference type="EC" id="1.14.11.7" evidence="4"/>
<name>A0A6J8AHT2_MYTCO</name>
<dbReference type="InterPro" id="IPR011990">
    <property type="entry name" value="TPR-like_helical_dom_sf"/>
</dbReference>
<evidence type="ECO:0000256" key="14">
    <source>
        <dbReference type="SAM" id="MobiDB-lite"/>
    </source>
</evidence>
<keyword evidence="9" id="KW-0256">Endoplasmic reticulum</keyword>
<dbReference type="Pfam" id="PF13640">
    <property type="entry name" value="2OG-FeII_Oxy_3"/>
    <property type="match status" value="1"/>
</dbReference>
<dbReference type="GO" id="GO:0032963">
    <property type="term" value="P:collagen metabolic process"/>
    <property type="evidence" value="ECO:0007669"/>
    <property type="project" value="InterPro"/>
</dbReference>
<dbReference type="GO" id="GO:0031418">
    <property type="term" value="F:L-ascorbic acid binding"/>
    <property type="evidence" value="ECO:0007669"/>
    <property type="project" value="InterPro"/>
</dbReference>
<evidence type="ECO:0000256" key="10">
    <source>
        <dbReference type="ARBA" id="ARBA00022964"/>
    </source>
</evidence>
<feature type="compositionally biased region" description="Basic and acidic residues" evidence="14">
    <location>
        <begin position="1056"/>
        <end position="1123"/>
    </location>
</feature>
<keyword evidence="7" id="KW-0677">Repeat</keyword>
<feature type="region of interest" description="Disordered" evidence="14">
    <location>
        <begin position="1056"/>
        <end position="1159"/>
    </location>
</feature>
<dbReference type="Gene3D" id="1.25.40.10">
    <property type="entry name" value="Tetratricopeptide repeat domain"/>
    <property type="match status" value="1"/>
</dbReference>
<keyword evidence="17" id="KW-1185">Reference proteome</keyword>
<comment type="similarity">
    <text evidence="3">Belongs to the leprecan family.</text>
</comment>
<evidence type="ECO:0000256" key="13">
    <source>
        <dbReference type="ARBA" id="ARBA00023180"/>
    </source>
</evidence>